<dbReference type="CDD" id="cd00144">
    <property type="entry name" value="MPP_PPP_family"/>
    <property type="match status" value="1"/>
</dbReference>
<protein>
    <submittedName>
        <fullName evidence="2">Bis(5'-nucleosyl)-tetraphosphatase PrpE [asymmetrical]</fullName>
        <ecNumber evidence="2">3.6.1.17</ecNumber>
    </submittedName>
</protein>
<organism evidence="2 3">
    <name type="scientific">Cognatishimia activa</name>
    <dbReference type="NCBI Taxonomy" id="1715691"/>
    <lineage>
        <taxon>Bacteria</taxon>
        <taxon>Pseudomonadati</taxon>
        <taxon>Pseudomonadota</taxon>
        <taxon>Alphaproteobacteria</taxon>
        <taxon>Rhodobacterales</taxon>
        <taxon>Paracoccaceae</taxon>
        <taxon>Cognatishimia</taxon>
    </lineage>
</organism>
<accession>A0A0P1IVN8</accession>
<dbReference type="InterPro" id="IPR029052">
    <property type="entry name" value="Metallo-depent_PP-like"/>
</dbReference>
<dbReference type="RefSeq" id="WP_106387506.1">
    <property type="nucleotide sequence ID" value="NZ_CYUE01000025.1"/>
</dbReference>
<dbReference type="InterPro" id="IPR006186">
    <property type="entry name" value="Ser/Thr-sp_prot-phosphatase"/>
</dbReference>
<dbReference type="PANTHER" id="PTHR42850:SF4">
    <property type="entry name" value="ZINC-DEPENDENT ENDOPOLYPHOSPHATASE"/>
    <property type="match status" value="1"/>
</dbReference>
<name>A0A0P1IVN8_9RHOB</name>
<reference evidence="3" key="1">
    <citation type="submission" date="2015-09" db="EMBL/GenBank/DDBJ databases">
        <authorList>
            <person name="Rodrigo-Torres Lidia"/>
            <person name="Arahal R.David."/>
        </authorList>
    </citation>
    <scope>NUCLEOTIDE SEQUENCE [LARGE SCALE GENOMIC DNA]</scope>
    <source>
        <strain evidence="3">CECT 5114</strain>
    </source>
</reference>
<proteinExistence type="predicted"/>
<dbReference type="Pfam" id="PF00149">
    <property type="entry name" value="Metallophos"/>
    <property type="match status" value="1"/>
</dbReference>
<dbReference type="GO" id="GO:0008803">
    <property type="term" value="F:bis(5'-nucleosyl)-tetraphosphatase (symmetrical) activity"/>
    <property type="evidence" value="ECO:0007669"/>
    <property type="project" value="TreeGrafter"/>
</dbReference>
<dbReference type="EMBL" id="CYUE01000025">
    <property type="protein sequence ID" value="CUK27630.1"/>
    <property type="molecule type" value="Genomic_DNA"/>
</dbReference>
<dbReference type="SUPFAM" id="SSF56300">
    <property type="entry name" value="Metallo-dependent phosphatases"/>
    <property type="match status" value="1"/>
</dbReference>
<evidence type="ECO:0000259" key="1">
    <source>
        <dbReference type="Pfam" id="PF00149"/>
    </source>
</evidence>
<dbReference type="Proteomes" id="UP000051184">
    <property type="component" value="Unassembled WGS sequence"/>
</dbReference>
<dbReference type="InterPro" id="IPR004843">
    <property type="entry name" value="Calcineurin-like_PHP"/>
</dbReference>
<dbReference type="AlphaFoldDB" id="A0A0P1IVN8"/>
<dbReference type="PRINTS" id="PR00114">
    <property type="entry name" value="STPHPHTASE"/>
</dbReference>
<gene>
    <name evidence="2" type="primary">prpE</name>
    <name evidence="2" type="ORF">TA5114_03458</name>
</gene>
<sequence length="248" mass="26684">MTALLGRLFGKSAAKSADPTDVEFPPIAVDRPFAAIGDIHGCDDLLGRMLDKLAVEAPDAELVFLGDYIDRGEQSAQVLRRLMALDDASFLLGNHERMFLNFMDDPKGKGARWLDYGGLQTLAAFGVAGSPKEPIRLRDAVVAAMGDDMIEWIGDLALTYSNGNVLSVHAAADPEKPVNEQAEDVLIWGHPNFGTHARRDGYWVVHGHTVVDVPLISQGVVSIDTGAYATGRLSAAIFDGNGVQMVQI</sequence>
<evidence type="ECO:0000313" key="3">
    <source>
        <dbReference type="Proteomes" id="UP000051184"/>
    </source>
</evidence>
<dbReference type="EC" id="3.6.1.17" evidence="2"/>
<dbReference type="GO" id="GO:0016791">
    <property type="term" value="F:phosphatase activity"/>
    <property type="evidence" value="ECO:0007669"/>
    <property type="project" value="TreeGrafter"/>
</dbReference>
<dbReference type="PANTHER" id="PTHR42850">
    <property type="entry name" value="METALLOPHOSPHOESTERASE"/>
    <property type="match status" value="1"/>
</dbReference>
<dbReference type="OrthoDB" id="9807890at2"/>
<evidence type="ECO:0000313" key="2">
    <source>
        <dbReference type="EMBL" id="CUK27630.1"/>
    </source>
</evidence>
<keyword evidence="2" id="KW-0378">Hydrolase</keyword>
<dbReference type="Gene3D" id="3.60.21.10">
    <property type="match status" value="1"/>
</dbReference>
<keyword evidence="3" id="KW-1185">Reference proteome</keyword>
<dbReference type="InterPro" id="IPR050126">
    <property type="entry name" value="Ap4A_hydrolase"/>
</dbReference>
<dbReference type="GO" id="GO:0005737">
    <property type="term" value="C:cytoplasm"/>
    <property type="evidence" value="ECO:0007669"/>
    <property type="project" value="TreeGrafter"/>
</dbReference>
<feature type="domain" description="Calcineurin-like phosphoesterase" evidence="1">
    <location>
        <begin position="32"/>
        <end position="157"/>
    </location>
</feature>
<dbReference type="GO" id="GO:0004081">
    <property type="term" value="F:bis(5'-nucleosyl)-tetraphosphatase (asymmetrical) activity"/>
    <property type="evidence" value="ECO:0007669"/>
    <property type="project" value="UniProtKB-EC"/>
</dbReference>
<dbReference type="GO" id="GO:0110154">
    <property type="term" value="P:RNA decapping"/>
    <property type="evidence" value="ECO:0007669"/>
    <property type="project" value="TreeGrafter"/>
</dbReference>